<proteinExistence type="predicted"/>
<evidence type="ECO:0000313" key="14">
    <source>
        <dbReference type="EMBL" id="CAL1539083.1"/>
    </source>
</evidence>
<feature type="compositionally biased region" description="Basic and acidic residues" evidence="13">
    <location>
        <begin position="67"/>
        <end position="95"/>
    </location>
</feature>
<dbReference type="AlphaFoldDB" id="A0AAV2I1Z2"/>
<feature type="non-terminal residue" evidence="14">
    <location>
        <position position="1"/>
    </location>
</feature>
<keyword evidence="8" id="KW-0539">Nucleus</keyword>
<keyword evidence="4" id="KW-1017">Isopeptide bond</keyword>
<evidence type="ECO:0000256" key="7">
    <source>
        <dbReference type="ARBA" id="ARBA00023163"/>
    </source>
</evidence>
<evidence type="ECO:0000256" key="6">
    <source>
        <dbReference type="ARBA" id="ARBA00023015"/>
    </source>
</evidence>
<feature type="compositionally biased region" description="Basic and acidic residues" evidence="13">
    <location>
        <begin position="178"/>
        <end position="187"/>
    </location>
</feature>
<dbReference type="PANTHER" id="PTHR13413:SF0">
    <property type="entry name" value="YLP MOTIF-CONTAINING PROTEIN 1"/>
    <property type="match status" value="1"/>
</dbReference>
<dbReference type="InterPro" id="IPR027417">
    <property type="entry name" value="P-loop_NTPase"/>
</dbReference>
<reference evidence="14 15" key="1">
    <citation type="submission" date="2024-04" db="EMBL/GenBank/DDBJ databases">
        <authorList>
            <consortium name="Genoscope - CEA"/>
            <person name="William W."/>
        </authorList>
    </citation>
    <scope>NUCLEOTIDE SEQUENCE [LARGE SCALE GENOMIC DNA]</scope>
</reference>
<comment type="subunit">
    <text evidence="10">Interacts with PPP1CA and NCOA5. Forms a complex with ILF2, ILF3, KHDRBS1, RBMX, NCOA5 and PPP1CA.</text>
</comment>
<comment type="caution">
    <text evidence="14">The sequence shown here is derived from an EMBL/GenBank/DDBJ whole genome shotgun (WGS) entry which is preliminary data.</text>
</comment>
<keyword evidence="2" id="KW-0488">Methylation</keyword>
<evidence type="ECO:0000256" key="13">
    <source>
        <dbReference type="SAM" id="MobiDB-lite"/>
    </source>
</evidence>
<evidence type="ECO:0000256" key="2">
    <source>
        <dbReference type="ARBA" id="ARBA00022481"/>
    </source>
</evidence>
<dbReference type="FunFam" id="3.40.50.300:FF:000399">
    <property type="entry name" value="YLP motif containing 1"/>
    <property type="match status" value="1"/>
</dbReference>
<evidence type="ECO:0000256" key="11">
    <source>
        <dbReference type="ARBA" id="ARBA00068971"/>
    </source>
</evidence>
<keyword evidence="15" id="KW-1185">Reference proteome</keyword>
<protein>
    <recommendedName>
        <fullName evidence="11">YLP motif-containing protein 1</fullName>
    </recommendedName>
    <alternativeName>
        <fullName evidence="12">Nuclear protein ZAP3</fullName>
    </alternativeName>
</protein>
<keyword evidence="7" id="KW-0804">Transcription</keyword>
<dbReference type="Pfam" id="PF13671">
    <property type="entry name" value="AAA_33"/>
    <property type="match status" value="1"/>
</dbReference>
<dbReference type="SUPFAM" id="SSF52540">
    <property type="entry name" value="P-loop containing nucleoside triphosphate hydrolases"/>
    <property type="match status" value="1"/>
</dbReference>
<dbReference type="InterPro" id="IPR026314">
    <property type="entry name" value="YLP_motif_con_p1"/>
</dbReference>
<dbReference type="GO" id="GO:0032204">
    <property type="term" value="P:regulation of telomere maintenance"/>
    <property type="evidence" value="ECO:0007669"/>
    <property type="project" value="TreeGrafter"/>
</dbReference>
<evidence type="ECO:0000256" key="1">
    <source>
        <dbReference type="ARBA" id="ARBA00004324"/>
    </source>
</evidence>
<sequence length="456" mass="52009">GRSDWPVEKEYSAKDWGESDTSKGARDMDLRNRDVDRSLRGQGHDSSSQSFGGRPGGYRLLEETDEDMRLESLGRGDIKGDLDYSYNRSKDRITSDQEEMYIGRRSSRYMDEDRRGELSSDLESTYKSRSDDLPMTRSEDRQRYSKLDEPYGSRGGDLYGSRREDSYSSRNLEYSRTGGDDDVRGGRGGDLLSDRFADSGLTARDIYSRDAYGRDEKDLFRGESPAHLHVHRDRFARGQSPAPPSPSRATNTVTSAATSETVKIEDLLCPPVRESRPPQIVTIIRGLPGSGKTYVSKLIREKETSYGGSAPRMLCLDDYFMVETDKEVIDPDTGKKVKKKVMEYEYEQALEEAYRQSLLKSFKKTVDDGFFPFIILDATNEKVAHFSEFWSYAKSKGFQVYVGEIKTDISTCIQRNIHNWTEWDIEKVKNNWEPLPSHYIQLDLRWILQGGGGGEI</sequence>
<feature type="region of interest" description="Disordered" evidence="13">
    <location>
        <begin position="1"/>
        <end position="187"/>
    </location>
</feature>
<evidence type="ECO:0000256" key="10">
    <source>
        <dbReference type="ARBA" id="ARBA00065932"/>
    </source>
</evidence>
<dbReference type="Proteomes" id="UP001497497">
    <property type="component" value="Unassembled WGS sequence"/>
</dbReference>
<keyword evidence="5" id="KW-0832">Ubl conjugation</keyword>
<dbReference type="GO" id="GO:0016607">
    <property type="term" value="C:nuclear speck"/>
    <property type="evidence" value="ECO:0007669"/>
    <property type="project" value="UniProtKB-SubCell"/>
</dbReference>
<evidence type="ECO:0000256" key="3">
    <source>
        <dbReference type="ARBA" id="ARBA00022491"/>
    </source>
</evidence>
<organism evidence="14 15">
    <name type="scientific">Lymnaea stagnalis</name>
    <name type="common">Great pond snail</name>
    <name type="synonym">Helix stagnalis</name>
    <dbReference type="NCBI Taxonomy" id="6523"/>
    <lineage>
        <taxon>Eukaryota</taxon>
        <taxon>Metazoa</taxon>
        <taxon>Spiralia</taxon>
        <taxon>Lophotrochozoa</taxon>
        <taxon>Mollusca</taxon>
        <taxon>Gastropoda</taxon>
        <taxon>Heterobranchia</taxon>
        <taxon>Euthyneura</taxon>
        <taxon>Panpulmonata</taxon>
        <taxon>Hygrophila</taxon>
        <taxon>Lymnaeoidea</taxon>
        <taxon>Lymnaeidae</taxon>
        <taxon>Lymnaea</taxon>
    </lineage>
</organism>
<evidence type="ECO:0000256" key="5">
    <source>
        <dbReference type="ARBA" id="ARBA00022843"/>
    </source>
</evidence>
<gene>
    <name evidence="14" type="ORF">GSLYS_00012904001</name>
</gene>
<evidence type="ECO:0000256" key="12">
    <source>
        <dbReference type="ARBA" id="ARBA00083294"/>
    </source>
</evidence>
<evidence type="ECO:0000256" key="8">
    <source>
        <dbReference type="ARBA" id="ARBA00023242"/>
    </source>
</evidence>
<name>A0AAV2I1Z2_LYMST</name>
<dbReference type="PANTHER" id="PTHR13413">
    <property type="entry name" value="YLP MOTIF CONTAINING PROTEIN NUCLEAR PROTEIN ZAP"/>
    <property type="match status" value="1"/>
</dbReference>
<comment type="subcellular location">
    <subcellularLocation>
        <location evidence="1">Nucleus speckle</location>
    </subcellularLocation>
</comment>
<feature type="compositionally biased region" description="Basic and acidic residues" evidence="13">
    <location>
        <begin position="108"/>
        <end position="151"/>
    </location>
</feature>
<dbReference type="EMBL" id="CAXITT010000325">
    <property type="protein sequence ID" value="CAL1539083.1"/>
    <property type="molecule type" value="Genomic_DNA"/>
</dbReference>
<evidence type="ECO:0000256" key="4">
    <source>
        <dbReference type="ARBA" id="ARBA00022499"/>
    </source>
</evidence>
<accession>A0AAV2I1Z2</accession>
<comment type="function">
    <text evidence="9">Plays a role in the reduction of telomerase activity during differentiation of embryonic stem cells by binding to the core promoter of TERT and controlling its down-regulation.</text>
</comment>
<dbReference type="Gene3D" id="3.40.50.300">
    <property type="entry name" value="P-loop containing nucleotide triphosphate hydrolases"/>
    <property type="match status" value="1"/>
</dbReference>
<feature type="compositionally biased region" description="Polar residues" evidence="13">
    <location>
        <begin position="247"/>
        <end position="258"/>
    </location>
</feature>
<keyword evidence="3" id="KW-0678">Repressor</keyword>
<feature type="region of interest" description="Disordered" evidence="13">
    <location>
        <begin position="235"/>
        <end position="258"/>
    </location>
</feature>
<keyword evidence="6" id="KW-0805">Transcription regulation</keyword>
<evidence type="ECO:0000313" key="15">
    <source>
        <dbReference type="Proteomes" id="UP001497497"/>
    </source>
</evidence>
<feature type="compositionally biased region" description="Basic and acidic residues" evidence="13">
    <location>
        <begin position="1"/>
        <end position="43"/>
    </location>
</feature>
<evidence type="ECO:0000256" key="9">
    <source>
        <dbReference type="ARBA" id="ARBA00058677"/>
    </source>
</evidence>